<evidence type="ECO:0000256" key="5">
    <source>
        <dbReference type="ARBA" id="ARBA00022485"/>
    </source>
</evidence>
<evidence type="ECO:0000256" key="2">
    <source>
        <dbReference type="ARBA" id="ARBA00004742"/>
    </source>
</evidence>
<dbReference type="STRING" id="1121950.SAMN02745243_02028"/>
<evidence type="ECO:0000256" key="10">
    <source>
        <dbReference type="ARBA" id="ARBA00049406"/>
    </source>
</evidence>
<dbReference type="GO" id="GO:0046872">
    <property type="term" value="F:metal ion binding"/>
    <property type="evidence" value="ECO:0007669"/>
    <property type="project" value="UniProtKB-KW"/>
</dbReference>
<keyword evidence="9 11" id="KW-0456">Lyase</keyword>
<keyword evidence="12" id="KW-0175">Coiled coil</keyword>
<keyword evidence="4 11" id="KW-0312">Gluconeogenesis</keyword>
<dbReference type="InterPro" id="IPR005130">
    <property type="entry name" value="Ser_deHydtase-like_asu"/>
</dbReference>
<comment type="pathway">
    <text evidence="2">Carbohydrate biosynthesis; gluconeogenesis.</text>
</comment>
<evidence type="ECO:0000256" key="1">
    <source>
        <dbReference type="ARBA" id="ARBA00001966"/>
    </source>
</evidence>
<evidence type="ECO:0000256" key="12">
    <source>
        <dbReference type="SAM" id="Coils"/>
    </source>
</evidence>
<evidence type="ECO:0000256" key="3">
    <source>
        <dbReference type="ARBA" id="ARBA00008636"/>
    </source>
</evidence>
<keyword evidence="15" id="KW-1185">Reference proteome</keyword>
<dbReference type="AlphaFoldDB" id="A0A1M6P5S8"/>
<feature type="coiled-coil region" evidence="12">
    <location>
        <begin position="6"/>
        <end position="38"/>
    </location>
</feature>
<keyword evidence="5 11" id="KW-0004">4Fe-4S</keyword>
<dbReference type="RefSeq" id="WP_073109531.1">
    <property type="nucleotide sequence ID" value="NZ_FQZY01000026.1"/>
</dbReference>
<reference evidence="14 15" key="1">
    <citation type="submission" date="2016-11" db="EMBL/GenBank/DDBJ databases">
        <authorList>
            <person name="Jaros S."/>
            <person name="Januszkiewicz K."/>
            <person name="Wedrychowicz H."/>
        </authorList>
    </citation>
    <scope>NUCLEOTIDE SEQUENCE [LARGE SCALE GENOMIC DNA]</scope>
    <source>
        <strain evidence="14 15">DSM 15480</strain>
    </source>
</reference>
<dbReference type="NCBIfam" id="TIGR00718">
    <property type="entry name" value="sda_alpha"/>
    <property type="match status" value="1"/>
</dbReference>
<evidence type="ECO:0000256" key="6">
    <source>
        <dbReference type="ARBA" id="ARBA00022723"/>
    </source>
</evidence>
<sequence>MEFESIKDLRETAENEKLTIAELTLREQAAQIECTEEEVYREMLQRLHVMQDAIRSGQVEGSRSISGITGGDGIRMSQYAGTEGLMGHFFNHALSNAISVAEYNATMGKIVASPTAGSCGILPGTVIAMMEEKKLPEEAAVMGLFTAGAIGLVIAKNASLAGAEGGCQAECGSAAAMAAAALVEMAGGSPRMAANACAMAIKNQLGLVCDPVAGLVEVPCVKRNAGGVAIAFTAAEMALAGIESVIPVDEVIDAMQQVGDSLPCALRETGQGGLAATPTGVQIRKDVFGESQKGTE</sequence>
<dbReference type="Pfam" id="PF03313">
    <property type="entry name" value="SDH_alpha"/>
    <property type="match status" value="1"/>
</dbReference>
<evidence type="ECO:0000259" key="13">
    <source>
        <dbReference type="Pfam" id="PF03313"/>
    </source>
</evidence>
<dbReference type="InterPro" id="IPR004642">
    <property type="entry name" value="Ser_deHydtase_asu"/>
</dbReference>
<keyword evidence="6 11" id="KW-0479">Metal-binding</keyword>
<feature type="domain" description="Serine dehydratase-like alpha subunit" evidence="13">
    <location>
        <begin position="16"/>
        <end position="275"/>
    </location>
</feature>
<keyword evidence="8 11" id="KW-0411">Iron-sulfur</keyword>
<comment type="catalytic activity">
    <reaction evidence="10 11">
        <text>L-serine = pyruvate + NH4(+)</text>
        <dbReference type="Rhea" id="RHEA:19169"/>
        <dbReference type="ChEBI" id="CHEBI:15361"/>
        <dbReference type="ChEBI" id="CHEBI:28938"/>
        <dbReference type="ChEBI" id="CHEBI:33384"/>
        <dbReference type="EC" id="4.3.1.17"/>
    </reaction>
</comment>
<dbReference type="GO" id="GO:0006094">
    <property type="term" value="P:gluconeogenesis"/>
    <property type="evidence" value="ECO:0007669"/>
    <property type="project" value="UniProtKB-KW"/>
</dbReference>
<dbReference type="PANTHER" id="PTHR30182">
    <property type="entry name" value="L-SERINE DEHYDRATASE"/>
    <property type="match status" value="1"/>
</dbReference>
<evidence type="ECO:0000256" key="9">
    <source>
        <dbReference type="ARBA" id="ARBA00023239"/>
    </source>
</evidence>
<evidence type="ECO:0000256" key="4">
    <source>
        <dbReference type="ARBA" id="ARBA00022432"/>
    </source>
</evidence>
<protein>
    <recommendedName>
        <fullName evidence="11">L-serine dehydratase</fullName>
        <ecNumber evidence="11">4.3.1.17</ecNumber>
    </recommendedName>
</protein>
<evidence type="ECO:0000256" key="8">
    <source>
        <dbReference type="ARBA" id="ARBA00023014"/>
    </source>
</evidence>
<evidence type="ECO:0000313" key="14">
    <source>
        <dbReference type="EMBL" id="SHK03349.1"/>
    </source>
</evidence>
<name>A0A1M6P5S8_9FIRM</name>
<evidence type="ECO:0000256" key="7">
    <source>
        <dbReference type="ARBA" id="ARBA00023004"/>
    </source>
</evidence>
<dbReference type="EMBL" id="FQZY01000026">
    <property type="protein sequence ID" value="SHK03349.1"/>
    <property type="molecule type" value="Genomic_DNA"/>
</dbReference>
<dbReference type="GO" id="GO:0051539">
    <property type="term" value="F:4 iron, 4 sulfur cluster binding"/>
    <property type="evidence" value="ECO:0007669"/>
    <property type="project" value="UniProtKB-UniRule"/>
</dbReference>
<organism evidence="14 15">
    <name type="scientific">Hespellia stercorisuis DSM 15480</name>
    <dbReference type="NCBI Taxonomy" id="1121950"/>
    <lineage>
        <taxon>Bacteria</taxon>
        <taxon>Bacillati</taxon>
        <taxon>Bacillota</taxon>
        <taxon>Clostridia</taxon>
        <taxon>Lachnospirales</taxon>
        <taxon>Lachnospiraceae</taxon>
        <taxon>Hespellia</taxon>
    </lineage>
</organism>
<dbReference type="InterPro" id="IPR051318">
    <property type="entry name" value="Fe-S_L-Ser"/>
</dbReference>
<accession>A0A1M6P5S8</accession>
<proteinExistence type="inferred from homology"/>
<dbReference type="EC" id="4.3.1.17" evidence="11"/>
<evidence type="ECO:0000313" key="15">
    <source>
        <dbReference type="Proteomes" id="UP000184301"/>
    </source>
</evidence>
<gene>
    <name evidence="14" type="ORF">SAMN02745243_02028</name>
</gene>
<dbReference type="OrthoDB" id="9805537at2"/>
<comment type="cofactor">
    <cofactor evidence="1 11">
        <name>[4Fe-4S] cluster</name>
        <dbReference type="ChEBI" id="CHEBI:49883"/>
    </cofactor>
</comment>
<evidence type="ECO:0000256" key="11">
    <source>
        <dbReference type="RuleBase" id="RU366059"/>
    </source>
</evidence>
<keyword evidence="7 11" id="KW-0408">Iron</keyword>
<dbReference type="PANTHER" id="PTHR30182:SF1">
    <property type="entry name" value="L-SERINE DEHYDRATASE 1"/>
    <property type="match status" value="1"/>
</dbReference>
<dbReference type="GO" id="GO:0003941">
    <property type="term" value="F:L-serine ammonia-lyase activity"/>
    <property type="evidence" value="ECO:0007669"/>
    <property type="project" value="UniProtKB-UniRule"/>
</dbReference>
<dbReference type="Proteomes" id="UP000184301">
    <property type="component" value="Unassembled WGS sequence"/>
</dbReference>
<comment type="similarity">
    <text evidence="3 11">Belongs to the iron-sulfur dependent L-serine dehydratase family.</text>
</comment>